<dbReference type="Proteomes" id="UP000239471">
    <property type="component" value="Unassembled WGS sequence"/>
</dbReference>
<dbReference type="InterPro" id="IPR026869">
    <property type="entry name" value="EgtC-like"/>
</dbReference>
<dbReference type="InterPro" id="IPR017932">
    <property type="entry name" value="GATase_2_dom"/>
</dbReference>
<feature type="domain" description="Glutamine amidotransferase type-2" evidence="2">
    <location>
        <begin position="2"/>
        <end position="255"/>
    </location>
</feature>
<keyword evidence="1" id="KW-0315">Glutamine amidotransferase</keyword>
<keyword evidence="3" id="KW-0808">Transferase</keyword>
<keyword evidence="4" id="KW-1185">Reference proteome</keyword>
<keyword evidence="3" id="KW-0032">Aminotransferase</keyword>
<dbReference type="SUPFAM" id="SSF56235">
    <property type="entry name" value="N-terminal nucleophile aminohydrolases (Ntn hydrolases)"/>
    <property type="match status" value="1"/>
</dbReference>
<comment type="caution">
    <text evidence="3">The sequence shown here is derived from an EMBL/GenBank/DDBJ whole genome shotgun (WGS) entry which is preliminary data.</text>
</comment>
<organism evidence="3 4">
    <name type="scientific">Clostridium vincentii</name>
    <dbReference type="NCBI Taxonomy" id="52704"/>
    <lineage>
        <taxon>Bacteria</taxon>
        <taxon>Bacillati</taxon>
        <taxon>Bacillota</taxon>
        <taxon>Clostridia</taxon>
        <taxon>Eubacteriales</taxon>
        <taxon>Clostridiaceae</taxon>
        <taxon>Clostridium</taxon>
    </lineage>
</organism>
<accession>A0A2T0BEJ9</accession>
<dbReference type="EMBL" id="PVXQ01000017">
    <property type="protein sequence ID" value="PRR82320.1"/>
    <property type="molecule type" value="Genomic_DNA"/>
</dbReference>
<dbReference type="AlphaFoldDB" id="A0A2T0BEJ9"/>
<evidence type="ECO:0000259" key="2">
    <source>
        <dbReference type="PROSITE" id="PS51278"/>
    </source>
</evidence>
<reference evidence="3 4" key="1">
    <citation type="submission" date="2018-03" db="EMBL/GenBank/DDBJ databases">
        <title>Genome sequence of Clostridium vincentii DSM 10228.</title>
        <authorList>
            <person name="Poehlein A."/>
            <person name="Daniel R."/>
        </authorList>
    </citation>
    <scope>NUCLEOTIDE SEQUENCE [LARGE SCALE GENOMIC DNA]</scope>
    <source>
        <strain evidence="3 4">DSM 10228</strain>
    </source>
</reference>
<dbReference type="Pfam" id="PF13230">
    <property type="entry name" value="GATase_4"/>
    <property type="match status" value="1"/>
</dbReference>
<dbReference type="PROSITE" id="PS51278">
    <property type="entry name" value="GATASE_TYPE_2"/>
    <property type="match status" value="1"/>
</dbReference>
<name>A0A2T0BEJ9_9CLOT</name>
<dbReference type="RefSeq" id="WP_106059801.1">
    <property type="nucleotide sequence ID" value="NZ_PVXQ01000017.1"/>
</dbReference>
<dbReference type="PANTHER" id="PTHR42824">
    <property type="entry name" value="GLUTAMINE AMIDOTRANSFERASE"/>
    <property type="match status" value="1"/>
</dbReference>
<evidence type="ECO:0000313" key="3">
    <source>
        <dbReference type="EMBL" id="PRR82320.1"/>
    </source>
</evidence>
<dbReference type="InterPro" id="IPR029055">
    <property type="entry name" value="Ntn_hydrolases_N"/>
</dbReference>
<evidence type="ECO:0000256" key="1">
    <source>
        <dbReference type="ARBA" id="ARBA00022962"/>
    </source>
</evidence>
<dbReference type="OrthoDB" id="321954at2"/>
<gene>
    <name evidence="3" type="ORF">CLVI_18260</name>
</gene>
<proteinExistence type="predicted"/>
<protein>
    <submittedName>
        <fullName evidence="3">Glucosamine--fructose-6-phosphate aminotransferase</fullName>
    </submittedName>
</protein>
<evidence type="ECO:0000313" key="4">
    <source>
        <dbReference type="Proteomes" id="UP000239471"/>
    </source>
</evidence>
<sequence length="255" mass="29247">MCELYGIISNKPISLNESLKLFYKHSAQNPKGWGLSYWNDKSEITIYNEGKSANDSDLLQDILSHPIESKVSIGHIRTATVGLMSDKNSHPFTTNDCTGRRWTLAHNGNIYTGSQLLPFRDKQLGETDSECILLYLVDCINKKTQEKGNPLNSKERCEVIDSITKDLSQGNKLTLLIYDTEQFYAYTNIQELLYVSSQEDYYCFVSVPLENSFFWNKVPLNILIVYSGNEQIYHSQDHGNEFLKTTPMKFHNFTL</sequence>
<dbReference type="PANTHER" id="PTHR42824:SF1">
    <property type="entry name" value="GLUTAMINE AMIDOTRANSFERASE YAFJ-RELATED"/>
    <property type="match status" value="1"/>
</dbReference>
<dbReference type="Gene3D" id="3.60.20.10">
    <property type="entry name" value="Glutamine Phosphoribosylpyrophosphate, subunit 1, domain 1"/>
    <property type="match status" value="1"/>
</dbReference>
<dbReference type="GO" id="GO:0008483">
    <property type="term" value="F:transaminase activity"/>
    <property type="evidence" value="ECO:0007669"/>
    <property type="project" value="UniProtKB-KW"/>
</dbReference>